<dbReference type="AlphaFoldDB" id="I3T8P5"/>
<organism evidence="2">
    <name type="scientific">Lotus japonicus</name>
    <name type="common">Lotus corniculatus var. japonicus</name>
    <dbReference type="NCBI Taxonomy" id="34305"/>
    <lineage>
        <taxon>Eukaryota</taxon>
        <taxon>Viridiplantae</taxon>
        <taxon>Streptophyta</taxon>
        <taxon>Embryophyta</taxon>
        <taxon>Tracheophyta</taxon>
        <taxon>Spermatophyta</taxon>
        <taxon>Magnoliopsida</taxon>
        <taxon>eudicotyledons</taxon>
        <taxon>Gunneridae</taxon>
        <taxon>Pentapetalae</taxon>
        <taxon>rosids</taxon>
        <taxon>fabids</taxon>
        <taxon>Fabales</taxon>
        <taxon>Fabaceae</taxon>
        <taxon>Papilionoideae</taxon>
        <taxon>50 kb inversion clade</taxon>
        <taxon>NPAAA clade</taxon>
        <taxon>Hologalegina</taxon>
        <taxon>robinioid clade</taxon>
        <taxon>Loteae</taxon>
        <taxon>Lotus</taxon>
    </lineage>
</organism>
<reference evidence="2" key="1">
    <citation type="submission" date="2012-05" db="EMBL/GenBank/DDBJ databases">
        <authorList>
            <person name="Krishnakumar V."/>
            <person name="Cheung F."/>
            <person name="Xiao Y."/>
            <person name="Chan A."/>
            <person name="Moskal W.A."/>
            <person name="Town C.D."/>
        </authorList>
    </citation>
    <scope>NUCLEOTIDE SEQUENCE</scope>
</reference>
<dbReference type="EMBL" id="BT149093">
    <property type="protein sequence ID" value="AFK48887.1"/>
    <property type="molecule type" value="mRNA"/>
</dbReference>
<protein>
    <submittedName>
        <fullName evidence="2">Uncharacterized protein</fullName>
    </submittedName>
</protein>
<name>I3T8P5_LOTJA</name>
<feature type="transmembrane region" description="Helical" evidence="1">
    <location>
        <begin position="38"/>
        <end position="56"/>
    </location>
</feature>
<accession>I3T8P5</accession>
<sequence length="102" mass="11458">MDSSSKCWSCGGLERPRLVQVEQCHKISSTSCQKPFEIIASGKEAFLLILLFCYGFQQIIKGRRSKKVRGILENSHVLELLGSQQLTRARVTRAITKDCVSD</sequence>
<keyword evidence="1" id="KW-0472">Membrane</keyword>
<keyword evidence="1" id="KW-0812">Transmembrane</keyword>
<proteinExistence type="evidence at transcript level"/>
<keyword evidence="1" id="KW-1133">Transmembrane helix</keyword>
<evidence type="ECO:0000313" key="2">
    <source>
        <dbReference type="EMBL" id="AFK48887.1"/>
    </source>
</evidence>
<evidence type="ECO:0000256" key="1">
    <source>
        <dbReference type="SAM" id="Phobius"/>
    </source>
</evidence>